<protein>
    <submittedName>
        <fullName evidence="1">Uncharacterized protein</fullName>
    </submittedName>
</protein>
<reference evidence="1" key="1">
    <citation type="submission" date="2020-08" db="EMBL/GenBank/DDBJ databases">
        <title>Multicomponent nature underlies the extraordinary mechanical properties of spider dragline silk.</title>
        <authorList>
            <person name="Kono N."/>
            <person name="Nakamura H."/>
            <person name="Mori M."/>
            <person name="Yoshida Y."/>
            <person name="Ohtoshi R."/>
            <person name="Malay A.D."/>
            <person name="Moran D.A.P."/>
            <person name="Tomita M."/>
            <person name="Numata K."/>
            <person name="Arakawa K."/>
        </authorList>
    </citation>
    <scope>NUCLEOTIDE SEQUENCE</scope>
</reference>
<keyword evidence="2" id="KW-1185">Reference proteome</keyword>
<dbReference type="Proteomes" id="UP000886998">
    <property type="component" value="Unassembled WGS sequence"/>
</dbReference>
<gene>
    <name evidence="1" type="ORF">TNIN_139001</name>
</gene>
<proteinExistence type="predicted"/>
<dbReference type="EMBL" id="BMAV01008008">
    <property type="protein sequence ID" value="GFY51312.1"/>
    <property type="molecule type" value="Genomic_DNA"/>
</dbReference>
<evidence type="ECO:0000313" key="2">
    <source>
        <dbReference type="Proteomes" id="UP000886998"/>
    </source>
</evidence>
<sequence>MIDNAVLRMSCVRFSKSIFRQLTNGVKAYPITQAKRGRGNTPFPTHFVENLCSENRIPIMEEGPFHLLDSIIRLDQKMH</sequence>
<dbReference type="AlphaFoldDB" id="A0A8X6XEN6"/>
<evidence type="ECO:0000313" key="1">
    <source>
        <dbReference type="EMBL" id="GFY51312.1"/>
    </source>
</evidence>
<comment type="caution">
    <text evidence="1">The sequence shown here is derived from an EMBL/GenBank/DDBJ whole genome shotgun (WGS) entry which is preliminary data.</text>
</comment>
<name>A0A8X6XEN6_9ARAC</name>
<accession>A0A8X6XEN6</accession>
<organism evidence="1 2">
    <name type="scientific">Trichonephila inaurata madagascariensis</name>
    <dbReference type="NCBI Taxonomy" id="2747483"/>
    <lineage>
        <taxon>Eukaryota</taxon>
        <taxon>Metazoa</taxon>
        <taxon>Ecdysozoa</taxon>
        <taxon>Arthropoda</taxon>
        <taxon>Chelicerata</taxon>
        <taxon>Arachnida</taxon>
        <taxon>Araneae</taxon>
        <taxon>Araneomorphae</taxon>
        <taxon>Entelegynae</taxon>
        <taxon>Araneoidea</taxon>
        <taxon>Nephilidae</taxon>
        <taxon>Trichonephila</taxon>
        <taxon>Trichonephila inaurata</taxon>
    </lineage>
</organism>